<reference evidence="2" key="1">
    <citation type="submission" date="2021-11" db="EMBL/GenBank/DDBJ databases">
        <authorList>
            <person name="Rodrigo-Torres L."/>
            <person name="Arahal R. D."/>
            <person name="Lucena T."/>
        </authorList>
    </citation>
    <scope>NUCLEOTIDE SEQUENCE</scope>
    <source>
        <strain evidence="2">CECT 7928</strain>
    </source>
</reference>
<feature type="transmembrane region" description="Helical" evidence="1">
    <location>
        <begin position="69"/>
        <end position="87"/>
    </location>
</feature>
<gene>
    <name evidence="2" type="ORF">VMF7928_00533</name>
</gene>
<feature type="transmembrane region" description="Helical" evidence="1">
    <location>
        <begin position="94"/>
        <end position="111"/>
    </location>
</feature>
<evidence type="ECO:0000313" key="3">
    <source>
        <dbReference type="Proteomes" id="UP000838748"/>
    </source>
</evidence>
<dbReference type="EMBL" id="CAKLDM010000001">
    <property type="protein sequence ID" value="CAH0536580.1"/>
    <property type="molecule type" value="Genomic_DNA"/>
</dbReference>
<dbReference type="Proteomes" id="UP000838748">
    <property type="component" value="Unassembled WGS sequence"/>
</dbReference>
<keyword evidence="1" id="KW-0472">Membrane</keyword>
<comment type="caution">
    <text evidence="2">The sequence shown here is derived from an EMBL/GenBank/DDBJ whole genome shotgun (WGS) entry which is preliminary data.</text>
</comment>
<feature type="transmembrane region" description="Helical" evidence="1">
    <location>
        <begin position="12"/>
        <end position="32"/>
    </location>
</feature>
<feature type="transmembrane region" description="Helical" evidence="1">
    <location>
        <begin position="117"/>
        <end position="141"/>
    </location>
</feature>
<name>A0ABM8ZZZ5_9VIBR</name>
<keyword evidence="1" id="KW-1133">Transmembrane helix</keyword>
<organism evidence="2 3">
    <name type="scientific">Vibrio marisflavi CECT 7928</name>
    <dbReference type="NCBI Taxonomy" id="634439"/>
    <lineage>
        <taxon>Bacteria</taxon>
        <taxon>Pseudomonadati</taxon>
        <taxon>Pseudomonadota</taxon>
        <taxon>Gammaproteobacteria</taxon>
        <taxon>Vibrionales</taxon>
        <taxon>Vibrionaceae</taxon>
        <taxon>Vibrio</taxon>
    </lineage>
</organism>
<evidence type="ECO:0000256" key="1">
    <source>
        <dbReference type="SAM" id="Phobius"/>
    </source>
</evidence>
<evidence type="ECO:0000313" key="2">
    <source>
        <dbReference type="EMBL" id="CAH0536580.1"/>
    </source>
</evidence>
<sequence length="149" mass="16247">MKTSALLKASSVLWMIWGVFHFAIGVAMIYLLSLGNHALSLSFVSSDPLMADLIREYAPVVTATLKQHSWNLGWFGVVTMVGSVYIWKRNATAIFVTALVGGLADLGYFMFVDLANLAPPAGTLMTVISASAIVLSFYAYYSSNRLQNQ</sequence>
<dbReference type="RefSeq" id="WP_237359934.1">
    <property type="nucleotide sequence ID" value="NZ_CAKLDM010000001.1"/>
</dbReference>
<accession>A0ABM8ZZZ5</accession>
<keyword evidence="3" id="KW-1185">Reference proteome</keyword>
<keyword evidence="1" id="KW-0812">Transmembrane</keyword>
<protein>
    <submittedName>
        <fullName evidence="2">Uncharacterized protein</fullName>
    </submittedName>
</protein>
<proteinExistence type="predicted"/>